<dbReference type="Proteomes" id="UP001056588">
    <property type="component" value="Chromosome"/>
</dbReference>
<dbReference type="SUPFAM" id="SSF53098">
    <property type="entry name" value="Ribonuclease H-like"/>
    <property type="match status" value="1"/>
</dbReference>
<dbReference type="Pfam" id="PF13307">
    <property type="entry name" value="Helicase_C_2"/>
    <property type="match status" value="1"/>
</dbReference>
<dbReference type="NCBIfam" id="TIGR00573">
    <property type="entry name" value="dnaq"/>
    <property type="match status" value="1"/>
</dbReference>
<dbReference type="InterPro" id="IPR006935">
    <property type="entry name" value="Helicase/UvrB_N"/>
</dbReference>
<keyword evidence="2 6" id="KW-0547">Nucleotide-binding</keyword>
<keyword evidence="4 6" id="KW-0269">Exonuclease</keyword>
<organism evidence="9 10">
    <name type="scientific">Staphylococcus edaphicus</name>
    <dbReference type="NCBI Taxonomy" id="1955013"/>
    <lineage>
        <taxon>Bacteria</taxon>
        <taxon>Bacillati</taxon>
        <taxon>Bacillota</taxon>
        <taxon>Bacilli</taxon>
        <taxon>Bacillales</taxon>
        <taxon>Staphylococcaceae</taxon>
        <taxon>Staphylococcus</taxon>
    </lineage>
</organism>
<dbReference type="InterPro" id="IPR012337">
    <property type="entry name" value="RNaseH-like_sf"/>
</dbReference>
<dbReference type="RefSeq" id="WP_161940551.1">
    <property type="nucleotide sequence ID" value="NZ_CP093217.1"/>
</dbReference>
<evidence type="ECO:0000256" key="1">
    <source>
        <dbReference type="ARBA" id="ARBA00022722"/>
    </source>
</evidence>
<accession>A0ABY4QAT7</accession>
<evidence type="ECO:0000313" key="9">
    <source>
        <dbReference type="EMBL" id="UQW80403.1"/>
    </source>
</evidence>
<dbReference type="InterPro" id="IPR006310">
    <property type="entry name" value="DinG"/>
</dbReference>
<dbReference type="InterPro" id="IPR013520">
    <property type="entry name" value="Ribonucl_H"/>
</dbReference>
<protein>
    <recommendedName>
        <fullName evidence="6 7">3'-5' exonuclease DinG</fullName>
        <ecNumber evidence="6 7">3.1.-.-</ecNumber>
    </recommendedName>
</protein>
<keyword evidence="10" id="KW-1185">Reference proteome</keyword>
<feature type="short sequence motif" description="DEAH box" evidence="6">
    <location>
        <begin position="454"/>
        <end position="457"/>
    </location>
</feature>
<dbReference type="InterPro" id="IPR006555">
    <property type="entry name" value="ATP-dep_Helicase_C"/>
</dbReference>
<proteinExistence type="inferred from homology"/>
<evidence type="ECO:0000313" key="10">
    <source>
        <dbReference type="Proteomes" id="UP001056588"/>
    </source>
</evidence>
<comment type="similarity">
    <text evidence="6 7">Belongs to the helicase family. DinG subfamily. Type 2 sub-subfamily.</text>
</comment>
<dbReference type="InterPro" id="IPR036397">
    <property type="entry name" value="RNaseH_sf"/>
</dbReference>
<feature type="domain" description="Helicase ATP-binding" evidence="8">
    <location>
        <begin position="247"/>
        <end position="502"/>
    </location>
</feature>
<keyword evidence="5 6" id="KW-0067">ATP-binding</keyword>
<keyword evidence="1 6" id="KW-0540">Nuclease</keyword>
<dbReference type="NCBIfam" id="TIGR01407">
    <property type="entry name" value="dinG_rel"/>
    <property type="match status" value="1"/>
</dbReference>
<dbReference type="SMART" id="SM00479">
    <property type="entry name" value="EXOIII"/>
    <property type="match status" value="1"/>
</dbReference>
<dbReference type="SUPFAM" id="SSF52540">
    <property type="entry name" value="P-loop containing nucleoside triphosphate hydrolases"/>
    <property type="match status" value="1"/>
</dbReference>
<dbReference type="Pfam" id="PF04851">
    <property type="entry name" value="ResIII"/>
    <property type="match status" value="1"/>
</dbReference>
<dbReference type="SMART" id="SM00491">
    <property type="entry name" value="HELICc2"/>
    <property type="match status" value="1"/>
</dbReference>
<keyword evidence="9" id="KW-0347">Helicase</keyword>
<evidence type="ECO:0000256" key="4">
    <source>
        <dbReference type="ARBA" id="ARBA00022839"/>
    </source>
</evidence>
<keyword evidence="3 6" id="KW-0378">Hydrolase</keyword>
<evidence type="ECO:0000259" key="8">
    <source>
        <dbReference type="PROSITE" id="PS51193"/>
    </source>
</evidence>
<feature type="binding site" evidence="6">
    <location>
        <begin position="282"/>
        <end position="289"/>
    </location>
    <ligand>
        <name>ATP</name>
        <dbReference type="ChEBI" id="CHEBI:30616"/>
    </ligand>
</feature>
<evidence type="ECO:0000256" key="2">
    <source>
        <dbReference type="ARBA" id="ARBA00022741"/>
    </source>
</evidence>
<evidence type="ECO:0000256" key="3">
    <source>
        <dbReference type="ARBA" id="ARBA00022801"/>
    </source>
</evidence>
<gene>
    <name evidence="6 7" type="primary">dinG</name>
    <name evidence="9" type="ORF">MNY58_07225</name>
</gene>
<dbReference type="Gene3D" id="3.30.420.10">
    <property type="entry name" value="Ribonuclease H-like superfamily/Ribonuclease H"/>
    <property type="match status" value="1"/>
</dbReference>
<dbReference type="PANTHER" id="PTHR30231">
    <property type="entry name" value="DNA POLYMERASE III SUBUNIT EPSILON"/>
    <property type="match status" value="1"/>
</dbReference>
<dbReference type="InterPro" id="IPR014013">
    <property type="entry name" value="Helic_SF1/SF2_ATP-bd_DinG/Rad3"/>
</dbReference>
<dbReference type="InterPro" id="IPR006054">
    <property type="entry name" value="DnaQ"/>
</dbReference>
<dbReference type="PANTHER" id="PTHR30231:SF41">
    <property type="entry name" value="DNA POLYMERASE III SUBUNIT EPSILON"/>
    <property type="match status" value="1"/>
</dbReference>
<evidence type="ECO:0000256" key="7">
    <source>
        <dbReference type="RuleBase" id="RU364106"/>
    </source>
</evidence>
<evidence type="ECO:0000256" key="5">
    <source>
        <dbReference type="ARBA" id="ARBA00022840"/>
    </source>
</evidence>
<dbReference type="PROSITE" id="PS51193">
    <property type="entry name" value="HELICASE_ATP_BIND_2"/>
    <property type="match status" value="1"/>
</dbReference>
<dbReference type="Gene3D" id="3.40.50.300">
    <property type="entry name" value="P-loop containing nucleotide triphosphate hydrolases"/>
    <property type="match status" value="2"/>
</dbReference>
<dbReference type="EMBL" id="CP093217">
    <property type="protein sequence ID" value="UQW80403.1"/>
    <property type="molecule type" value="Genomic_DNA"/>
</dbReference>
<dbReference type="HAMAP" id="MF_02206">
    <property type="entry name" value="DinG_exonucl"/>
    <property type="match status" value="1"/>
</dbReference>
<comment type="function">
    <text evidence="6 7">3'-5' exonuclease.</text>
</comment>
<dbReference type="EC" id="3.1.-.-" evidence="6 7"/>
<dbReference type="Pfam" id="PF00929">
    <property type="entry name" value="RNase_T"/>
    <property type="match status" value="1"/>
</dbReference>
<dbReference type="GO" id="GO:0004386">
    <property type="term" value="F:helicase activity"/>
    <property type="evidence" value="ECO:0007669"/>
    <property type="project" value="UniProtKB-KW"/>
</dbReference>
<evidence type="ECO:0000256" key="6">
    <source>
        <dbReference type="HAMAP-Rule" id="MF_02206"/>
    </source>
</evidence>
<dbReference type="InterPro" id="IPR027417">
    <property type="entry name" value="P-loop_NTPase"/>
</dbReference>
<name>A0ABY4QAT7_9STAP</name>
<sequence length="906" mass="105704">MKGGIRVTNPCYAVVDLETTGNQLDYDEIIQIGITFVRENKIIGTYHSMIKTDLEIPPFIQALTSIEEDMLNQAPYFHEIAEDIYKQIDGCIFVAHNVAFDLNFIKKSFKRCNINYRPKKVMDTLELFKVAFPTDKSYQLSELAEAHGIVLTNAHRADEDAATTAKLMICAFKKFELLPLDTLKQLYYLSKNLKYDLHDIIFEMVRNYDNQSFSDRFEQFEQIIYKKQIDFKAPTVNFDGNLKELYTLVTKALDLTYRPQQLYLSEIILEQLMQSEKAMIEAPLGSGKSFAYLLASLMYNIETGKHVMISTNTKLLQNQLLEKDIPALKQALDFTINATLIKSKRDYIALGLISQILKEESSNYEVCILKMQLLIWITETDTGDIQELDLKGGQKMYFEQKLETYVPVRNDINYFNFIKRNAKNIQIGITNHAHLIHAAHDNSIYQLFDDCIIDEAHRLPDYALNQVTNELSYADIKYQLGLIGKTENEKLLKSIDHLEQQRILEKLDIPPIDVFGLKTTVNELHDLNEQLFTTMYDIIHASEIQDDEVHKIHFVYHFDVSPILNDLHAIIHKLNMTLEFFNGMSHKSIKSVRKQFLYINDRFKDIEQSFKNNHTSYLSIKNLNQKSTIRLNVKDYDVKEILTKQVLDKFKSLTFISGTLTFNHSFDNFKQWFNKDIEFNTYEIDSAMMSPYQTTVFIPNDVSSYNYKNINDYVSSIINYVIEYISIVESKCLILFTSYKMMHMVQELMNELPEFEDYVVLTQQQNQNYKIVQQFNSFNKAILLGTGTFFEGFDFQSNGIKCVMIAKLPFMNQNNTKYWLMESEFTSTFKEYVLPDAVTRFRQGLGRLIRGENDKGIIVSFDDRLIRSNYKQFFEQSLESYRQNKGDIKQFSTILKKLKKDTAKKQ</sequence>
<reference evidence="9" key="1">
    <citation type="submission" date="2022-03" db="EMBL/GenBank/DDBJ databases">
        <title>Complete Genome Sequence of Staphylococcus edaphicus strain CCM 8731.</title>
        <authorList>
            <person name="Rimmer C.O."/>
            <person name="Thomas J.C."/>
        </authorList>
    </citation>
    <scope>NUCLEOTIDE SEQUENCE</scope>
    <source>
        <strain evidence="9">CCM 8731</strain>
    </source>
</reference>
<dbReference type="CDD" id="cd06127">
    <property type="entry name" value="DEDDh"/>
    <property type="match status" value="1"/>
</dbReference>